<evidence type="ECO:0000256" key="18">
    <source>
        <dbReference type="ARBA" id="ARBA00048679"/>
    </source>
</evidence>
<reference evidence="23" key="1">
    <citation type="journal article" date="2023" name="bioRxiv">
        <title>Improved chromosome-level genome assembly for marigold (Tagetes erecta).</title>
        <authorList>
            <person name="Jiang F."/>
            <person name="Yuan L."/>
            <person name="Wang S."/>
            <person name="Wang H."/>
            <person name="Xu D."/>
            <person name="Wang A."/>
            <person name="Fan W."/>
        </authorList>
    </citation>
    <scope>NUCLEOTIDE SEQUENCE</scope>
    <source>
        <strain evidence="23">WSJ</strain>
        <tissue evidence="23">Leaf</tissue>
    </source>
</reference>
<organism evidence="23 24">
    <name type="scientific">Tagetes erecta</name>
    <name type="common">African marigold</name>
    <dbReference type="NCBI Taxonomy" id="13708"/>
    <lineage>
        <taxon>Eukaryota</taxon>
        <taxon>Viridiplantae</taxon>
        <taxon>Streptophyta</taxon>
        <taxon>Embryophyta</taxon>
        <taxon>Tracheophyta</taxon>
        <taxon>Spermatophyta</taxon>
        <taxon>Magnoliopsida</taxon>
        <taxon>eudicotyledons</taxon>
        <taxon>Gunneridae</taxon>
        <taxon>Pentapetalae</taxon>
        <taxon>asterids</taxon>
        <taxon>campanulids</taxon>
        <taxon>Asterales</taxon>
        <taxon>Asteraceae</taxon>
        <taxon>Asteroideae</taxon>
        <taxon>Heliantheae alliance</taxon>
        <taxon>Tageteae</taxon>
        <taxon>Tagetes</taxon>
    </lineage>
</organism>
<evidence type="ECO:0000256" key="19">
    <source>
        <dbReference type="PROSITE-ProRule" id="PRU10141"/>
    </source>
</evidence>
<feature type="binding site" evidence="19">
    <location>
        <position position="681"/>
    </location>
    <ligand>
        <name>ATP</name>
        <dbReference type="ChEBI" id="CHEBI:30616"/>
    </ligand>
</feature>
<keyword evidence="4" id="KW-0597">Phosphoprotein</keyword>
<keyword evidence="24" id="KW-1185">Reference proteome</keyword>
<feature type="transmembrane region" description="Helical" evidence="20">
    <location>
        <begin position="588"/>
        <end position="613"/>
    </location>
</feature>
<dbReference type="Gene3D" id="2.60.120.430">
    <property type="entry name" value="Galactose-binding lectin"/>
    <property type="match status" value="1"/>
</dbReference>
<dbReference type="FunFam" id="3.80.10.10:FF:000041">
    <property type="entry name" value="LRR receptor-like serine/threonine-protein kinase ERECTA"/>
    <property type="match status" value="2"/>
</dbReference>
<evidence type="ECO:0000256" key="17">
    <source>
        <dbReference type="ARBA" id="ARBA00047899"/>
    </source>
</evidence>
<evidence type="ECO:0000256" key="11">
    <source>
        <dbReference type="ARBA" id="ARBA00022777"/>
    </source>
</evidence>
<name>A0AAD8LJU9_TARER</name>
<dbReference type="FunFam" id="1.10.510.10:FF:000044">
    <property type="entry name" value="Putative LRR receptor-like serine/threonine-protein kinase"/>
    <property type="match status" value="1"/>
</dbReference>
<dbReference type="PROSITE" id="PS00107">
    <property type="entry name" value="PROTEIN_KINASE_ATP"/>
    <property type="match status" value="1"/>
</dbReference>
<dbReference type="GO" id="GO:0016020">
    <property type="term" value="C:membrane"/>
    <property type="evidence" value="ECO:0007669"/>
    <property type="project" value="UniProtKB-SubCell"/>
</dbReference>
<dbReference type="GO" id="GO:0005524">
    <property type="term" value="F:ATP binding"/>
    <property type="evidence" value="ECO:0007669"/>
    <property type="project" value="UniProtKB-UniRule"/>
</dbReference>
<dbReference type="SMART" id="SM00220">
    <property type="entry name" value="S_TKc"/>
    <property type="match status" value="1"/>
</dbReference>
<evidence type="ECO:0000256" key="10">
    <source>
        <dbReference type="ARBA" id="ARBA00022741"/>
    </source>
</evidence>
<evidence type="ECO:0000256" key="13">
    <source>
        <dbReference type="ARBA" id="ARBA00022989"/>
    </source>
</evidence>
<dbReference type="SUPFAM" id="SSF56112">
    <property type="entry name" value="Protein kinase-like (PK-like)"/>
    <property type="match status" value="1"/>
</dbReference>
<dbReference type="Gene3D" id="3.30.200.20">
    <property type="entry name" value="Phosphorylase Kinase, domain 1"/>
    <property type="match status" value="1"/>
</dbReference>
<dbReference type="CDD" id="cd14066">
    <property type="entry name" value="STKc_IRAK"/>
    <property type="match status" value="1"/>
</dbReference>
<keyword evidence="8 21" id="KW-0732">Signal</keyword>
<comment type="catalytic activity">
    <reaction evidence="17">
        <text>L-threonyl-[protein] + ATP = O-phospho-L-threonyl-[protein] + ADP + H(+)</text>
        <dbReference type="Rhea" id="RHEA:46608"/>
        <dbReference type="Rhea" id="RHEA-COMP:11060"/>
        <dbReference type="Rhea" id="RHEA-COMP:11605"/>
        <dbReference type="ChEBI" id="CHEBI:15378"/>
        <dbReference type="ChEBI" id="CHEBI:30013"/>
        <dbReference type="ChEBI" id="CHEBI:30616"/>
        <dbReference type="ChEBI" id="CHEBI:61977"/>
        <dbReference type="ChEBI" id="CHEBI:456216"/>
        <dbReference type="EC" id="2.7.11.1"/>
    </reaction>
</comment>
<dbReference type="InterPro" id="IPR008271">
    <property type="entry name" value="Ser/Thr_kinase_AS"/>
</dbReference>
<dbReference type="InterPro" id="IPR000719">
    <property type="entry name" value="Prot_kinase_dom"/>
</dbReference>
<keyword evidence="12 19" id="KW-0067">ATP-binding</keyword>
<evidence type="ECO:0000256" key="8">
    <source>
        <dbReference type="ARBA" id="ARBA00022729"/>
    </source>
</evidence>
<evidence type="ECO:0000256" key="5">
    <source>
        <dbReference type="ARBA" id="ARBA00022614"/>
    </source>
</evidence>
<keyword evidence="10 19" id="KW-0547">Nucleotide-binding</keyword>
<dbReference type="InterPro" id="IPR051824">
    <property type="entry name" value="LRR_Rcpt-Like_S/T_Kinase"/>
</dbReference>
<evidence type="ECO:0000259" key="22">
    <source>
        <dbReference type="PROSITE" id="PS50011"/>
    </source>
</evidence>
<dbReference type="InterPro" id="IPR011009">
    <property type="entry name" value="Kinase-like_dom_sf"/>
</dbReference>
<evidence type="ECO:0000256" key="2">
    <source>
        <dbReference type="ARBA" id="ARBA00012513"/>
    </source>
</evidence>
<dbReference type="PANTHER" id="PTHR48006">
    <property type="entry name" value="LEUCINE-RICH REPEAT-CONTAINING PROTEIN DDB_G0281931-RELATED"/>
    <property type="match status" value="1"/>
</dbReference>
<keyword evidence="3" id="KW-0723">Serine/threonine-protein kinase</keyword>
<evidence type="ECO:0000256" key="20">
    <source>
        <dbReference type="SAM" id="Phobius"/>
    </source>
</evidence>
<keyword evidence="5" id="KW-0433">Leucine-rich repeat</keyword>
<dbReference type="PANTHER" id="PTHR48006:SF81">
    <property type="entry name" value="PROTEIN KINASE DOMAIN-CONTAINING PROTEIN"/>
    <property type="match status" value="1"/>
</dbReference>
<feature type="domain" description="Protein kinase" evidence="22">
    <location>
        <begin position="653"/>
        <end position="934"/>
    </location>
</feature>
<dbReference type="InterPro" id="IPR001245">
    <property type="entry name" value="Ser-Thr/Tyr_kinase_cat_dom"/>
</dbReference>
<feature type="chain" id="PRO_5041972095" description="non-specific serine/threonine protein kinase" evidence="21">
    <location>
        <begin position="19"/>
        <end position="1000"/>
    </location>
</feature>
<evidence type="ECO:0000256" key="21">
    <source>
        <dbReference type="SAM" id="SignalP"/>
    </source>
</evidence>
<keyword evidence="13 20" id="KW-1133">Transmembrane helix</keyword>
<dbReference type="PROSITE" id="PS50011">
    <property type="entry name" value="PROTEIN_KINASE_DOM"/>
    <property type="match status" value="1"/>
</dbReference>
<dbReference type="InterPro" id="IPR021720">
    <property type="entry name" value="Malectin_dom"/>
</dbReference>
<protein>
    <recommendedName>
        <fullName evidence="2">non-specific serine/threonine protein kinase</fullName>
        <ecNumber evidence="2">2.7.11.1</ecNumber>
    </recommendedName>
</protein>
<accession>A0AAD8LJU9</accession>
<keyword evidence="6" id="KW-0808">Transferase</keyword>
<dbReference type="Gene3D" id="1.10.510.10">
    <property type="entry name" value="Transferase(Phosphotransferase) domain 1"/>
    <property type="match status" value="1"/>
</dbReference>
<dbReference type="EMBL" id="JAUHHV010000001">
    <property type="protein sequence ID" value="KAK1439662.1"/>
    <property type="molecule type" value="Genomic_DNA"/>
</dbReference>
<keyword evidence="7 20" id="KW-0812">Transmembrane</keyword>
<dbReference type="SUPFAM" id="SSF52058">
    <property type="entry name" value="L domain-like"/>
    <property type="match status" value="2"/>
</dbReference>
<keyword evidence="16" id="KW-0325">Glycoprotein</keyword>
<feature type="signal peptide" evidence="21">
    <location>
        <begin position="1"/>
        <end position="18"/>
    </location>
</feature>
<evidence type="ECO:0000256" key="1">
    <source>
        <dbReference type="ARBA" id="ARBA00004479"/>
    </source>
</evidence>
<evidence type="ECO:0000313" key="24">
    <source>
        <dbReference type="Proteomes" id="UP001229421"/>
    </source>
</evidence>
<dbReference type="InterPro" id="IPR017441">
    <property type="entry name" value="Protein_kinase_ATP_BS"/>
</dbReference>
<dbReference type="Pfam" id="PF07714">
    <property type="entry name" value="PK_Tyr_Ser-Thr"/>
    <property type="match status" value="1"/>
</dbReference>
<keyword evidence="11" id="KW-0418">Kinase</keyword>
<keyword evidence="15" id="KW-0675">Receptor</keyword>
<dbReference type="Pfam" id="PF00560">
    <property type="entry name" value="LRR_1"/>
    <property type="match status" value="1"/>
</dbReference>
<dbReference type="AlphaFoldDB" id="A0AAD8LJU9"/>
<keyword evidence="14 20" id="KW-0472">Membrane</keyword>
<gene>
    <name evidence="23" type="ORF">QVD17_05482</name>
</gene>
<evidence type="ECO:0000256" key="4">
    <source>
        <dbReference type="ARBA" id="ARBA00022553"/>
    </source>
</evidence>
<comment type="subcellular location">
    <subcellularLocation>
        <location evidence="1">Membrane</location>
        <topology evidence="1">Single-pass type I membrane protein</topology>
    </subcellularLocation>
</comment>
<dbReference type="InterPro" id="IPR032675">
    <property type="entry name" value="LRR_dom_sf"/>
</dbReference>
<proteinExistence type="predicted"/>
<evidence type="ECO:0000256" key="12">
    <source>
        <dbReference type="ARBA" id="ARBA00022840"/>
    </source>
</evidence>
<dbReference type="GO" id="GO:0004674">
    <property type="term" value="F:protein serine/threonine kinase activity"/>
    <property type="evidence" value="ECO:0007669"/>
    <property type="project" value="UniProtKB-KW"/>
</dbReference>
<dbReference type="PROSITE" id="PS00108">
    <property type="entry name" value="PROTEIN_KINASE_ST"/>
    <property type="match status" value="1"/>
</dbReference>
<dbReference type="EC" id="2.7.11.1" evidence="2"/>
<dbReference type="Pfam" id="PF11721">
    <property type="entry name" value="Malectin"/>
    <property type="match status" value="1"/>
</dbReference>
<comment type="catalytic activity">
    <reaction evidence="18">
        <text>L-seryl-[protein] + ATP = O-phospho-L-seryl-[protein] + ADP + H(+)</text>
        <dbReference type="Rhea" id="RHEA:17989"/>
        <dbReference type="Rhea" id="RHEA-COMP:9863"/>
        <dbReference type="Rhea" id="RHEA-COMP:11604"/>
        <dbReference type="ChEBI" id="CHEBI:15378"/>
        <dbReference type="ChEBI" id="CHEBI:29999"/>
        <dbReference type="ChEBI" id="CHEBI:30616"/>
        <dbReference type="ChEBI" id="CHEBI:83421"/>
        <dbReference type="ChEBI" id="CHEBI:456216"/>
        <dbReference type="EC" id="2.7.11.1"/>
    </reaction>
</comment>
<comment type="caution">
    <text evidence="23">The sequence shown here is derived from an EMBL/GenBank/DDBJ whole genome shotgun (WGS) entry which is preliminary data.</text>
</comment>
<evidence type="ECO:0000256" key="6">
    <source>
        <dbReference type="ARBA" id="ARBA00022679"/>
    </source>
</evidence>
<evidence type="ECO:0000256" key="16">
    <source>
        <dbReference type="ARBA" id="ARBA00023180"/>
    </source>
</evidence>
<evidence type="ECO:0000256" key="14">
    <source>
        <dbReference type="ARBA" id="ARBA00023136"/>
    </source>
</evidence>
<dbReference type="FunFam" id="3.30.200.20:FF:000217">
    <property type="entry name" value="probable LRR receptor-like serine/threonine-protein kinase At1g53430"/>
    <property type="match status" value="1"/>
</dbReference>
<dbReference type="Proteomes" id="UP001229421">
    <property type="component" value="Unassembled WGS sequence"/>
</dbReference>
<evidence type="ECO:0000313" key="23">
    <source>
        <dbReference type="EMBL" id="KAK1439662.1"/>
    </source>
</evidence>
<evidence type="ECO:0000256" key="15">
    <source>
        <dbReference type="ARBA" id="ARBA00023170"/>
    </source>
</evidence>
<dbReference type="InterPro" id="IPR001611">
    <property type="entry name" value="Leu-rich_rpt"/>
</dbReference>
<dbReference type="Gene3D" id="3.80.10.10">
    <property type="entry name" value="Ribonuclease Inhibitor"/>
    <property type="match status" value="3"/>
</dbReference>
<sequence>MLFLVVCVTVLVLPFAFASISTTCLPREEVDVLREIGRTLGKDWDFEQDPCVGWKGPSNRTYDDTLLCSPGPVCHVTSISLKGQSLPGILPPELVNLRFLQNLDLARNYLSGTIPPQWGSLDQILNITLLVNRLNGPIPKELGNISTLKSFSVEDNMMSGPIPDELGNLASIERLFLNSNFFTGELPASFASLTNMTEFRIGSNNFSGKIPDFIGGWTRLKSLRIQASGLEGPIPPSITLLPTLKDLRISDLRGPDTPCPPFKNTSFENLIMRSCNLIGELPKSIVATDLLDFSFNKLSGSVPGRFIDLNDTDHIYLTGNNLSGSVPNWMTTSGDNIDLSYNNFTFESSRSLRCQMRETNLFASFSMDRISNRSVSCLGSNFCPSRVYSLYINCGGRRLRDGDKEYEGDLETGGASQFSSVDSRWGFSNTGNFMDDDLRDGYIAQKPSSVPMNTSELYMSARTSALSLTYYGSCMFNGSYNVSLHFAEIMFTDDRTYSSLGRRVFDIYIQDVLKEKDFDISHKAGGAMKAFVTTYTVDVTSSLEIRLYWAGKGTINAPFRGVYGPLISAISVDPNFPIPQSQGNKNEVAGIVGGIVGGAVCAIILLLGVLWWCGYLRRKDAMELDLHGLELHGLELNTGSFTLKQIKIATNNFDAANKIGEGGFGSVYKGVLPNGTLIAVKQLSSKSKQGNREFLNEIGMISALQHPHLVKLYGCCIEGNQLLLAYEYLENNSLARALFGPKEFQLELDWPTRYKICIGIARGLAFLHEESRLKIVHRDIKATNVLLDKDLNAKISDFGLAKLDDEDNTHMSTRVAGTYGYMAPEYAMRGYLTDKADVYSYGIVLLEIASGIANIADRAKENQFVLLDRATALKAKGNLMDLVDPKLGSQYDVKEMMVVISLALMCTTFSPTDRPTMTSVVSMLEGRIVPKAFIAEKSVSMTEADRDKMMKQLEDTNENPMEEMSFAYTDSSTSAVDLYPVNGFSEYLQKRDSDAKKLLS</sequence>
<evidence type="ECO:0000256" key="9">
    <source>
        <dbReference type="ARBA" id="ARBA00022737"/>
    </source>
</evidence>
<evidence type="ECO:0000256" key="7">
    <source>
        <dbReference type="ARBA" id="ARBA00022692"/>
    </source>
</evidence>
<keyword evidence="9" id="KW-0677">Repeat</keyword>
<evidence type="ECO:0000256" key="3">
    <source>
        <dbReference type="ARBA" id="ARBA00022527"/>
    </source>
</evidence>
<dbReference type="FunFam" id="2.60.120.430:FF:000004">
    <property type="entry name" value="Putative leucine-rich repeat receptor-like serine/threonine-protein kinase"/>
    <property type="match status" value="1"/>
</dbReference>